<dbReference type="Proteomes" id="UP001177003">
    <property type="component" value="Chromosome 9"/>
</dbReference>
<dbReference type="AlphaFoldDB" id="A0AA36ENF2"/>
<organism evidence="2 3">
    <name type="scientific">Lactuca saligna</name>
    <name type="common">Willowleaf lettuce</name>
    <dbReference type="NCBI Taxonomy" id="75948"/>
    <lineage>
        <taxon>Eukaryota</taxon>
        <taxon>Viridiplantae</taxon>
        <taxon>Streptophyta</taxon>
        <taxon>Embryophyta</taxon>
        <taxon>Tracheophyta</taxon>
        <taxon>Spermatophyta</taxon>
        <taxon>Magnoliopsida</taxon>
        <taxon>eudicotyledons</taxon>
        <taxon>Gunneridae</taxon>
        <taxon>Pentapetalae</taxon>
        <taxon>asterids</taxon>
        <taxon>campanulids</taxon>
        <taxon>Asterales</taxon>
        <taxon>Asteraceae</taxon>
        <taxon>Cichorioideae</taxon>
        <taxon>Cichorieae</taxon>
        <taxon>Lactucinae</taxon>
        <taxon>Lactuca</taxon>
    </lineage>
</organism>
<feature type="region of interest" description="Disordered" evidence="1">
    <location>
        <begin position="38"/>
        <end position="75"/>
    </location>
</feature>
<proteinExistence type="predicted"/>
<protein>
    <submittedName>
        <fullName evidence="2">Uncharacterized protein</fullName>
    </submittedName>
</protein>
<evidence type="ECO:0000256" key="1">
    <source>
        <dbReference type="SAM" id="MobiDB-lite"/>
    </source>
</evidence>
<keyword evidence="3" id="KW-1185">Reference proteome</keyword>
<name>A0AA36ENF2_LACSI</name>
<reference evidence="2" key="1">
    <citation type="submission" date="2023-04" db="EMBL/GenBank/DDBJ databases">
        <authorList>
            <person name="Vijverberg K."/>
            <person name="Xiong W."/>
            <person name="Schranz E."/>
        </authorList>
    </citation>
    <scope>NUCLEOTIDE SEQUENCE</scope>
</reference>
<accession>A0AA36ENF2</accession>
<evidence type="ECO:0000313" key="2">
    <source>
        <dbReference type="EMBL" id="CAI9302322.1"/>
    </source>
</evidence>
<dbReference type="EMBL" id="OX465085">
    <property type="protein sequence ID" value="CAI9302322.1"/>
    <property type="molecule type" value="Genomic_DNA"/>
</dbReference>
<gene>
    <name evidence="2" type="ORF">LSALG_LOCUS40816</name>
</gene>
<feature type="compositionally biased region" description="Polar residues" evidence="1">
    <location>
        <begin position="39"/>
        <end position="50"/>
    </location>
</feature>
<evidence type="ECO:0000313" key="3">
    <source>
        <dbReference type="Proteomes" id="UP001177003"/>
    </source>
</evidence>
<sequence length="133" mass="14825">MKIFFGNNCFVFCEQLTDFGLSNVGLINSTDDVSGPVVSGTSLLGDNKTQSSLSSPPPSPSMSATETQQERHKNHSVVGQLHTIWHPIFFWEMDIVYQRIGGLLMIFDNILNRNIPWPTVPDEMSPDAQDLID</sequence>